<comment type="caution">
    <text evidence="2">The sequence shown here is derived from an EMBL/GenBank/DDBJ whole genome shotgun (WGS) entry which is preliminary data.</text>
</comment>
<reference evidence="2 3" key="1">
    <citation type="submission" date="2018-09" db="EMBL/GenBank/DDBJ databases">
        <authorList>
            <person name="Wang X."/>
            <person name="Du Z."/>
        </authorList>
    </citation>
    <scope>NUCLEOTIDE SEQUENCE [LARGE SCALE GENOMIC DNA]</scope>
    <source>
        <strain evidence="2 3">N3</strain>
    </source>
</reference>
<evidence type="ECO:0000256" key="1">
    <source>
        <dbReference type="SAM" id="SignalP"/>
    </source>
</evidence>
<accession>A0A418PRC1</accession>
<organism evidence="2 3">
    <name type="scientific">Algoriphagus lacus</name>
    <dbReference type="NCBI Taxonomy" id="2056311"/>
    <lineage>
        <taxon>Bacteria</taxon>
        <taxon>Pseudomonadati</taxon>
        <taxon>Bacteroidota</taxon>
        <taxon>Cytophagia</taxon>
        <taxon>Cytophagales</taxon>
        <taxon>Cyclobacteriaceae</taxon>
        <taxon>Algoriphagus</taxon>
    </lineage>
</organism>
<evidence type="ECO:0000313" key="3">
    <source>
        <dbReference type="Proteomes" id="UP000283522"/>
    </source>
</evidence>
<proteinExistence type="predicted"/>
<dbReference type="Proteomes" id="UP000283522">
    <property type="component" value="Unassembled WGS sequence"/>
</dbReference>
<protein>
    <recommendedName>
        <fullName evidence="4">Lipoprotein</fullName>
    </recommendedName>
</protein>
<name>A0A418PRC1_9BACT</name>
<evidence type="ECO:0000313" key="2">
    <source>
        <dbReference type="EMBL" id="RIW15139.1"/>
    </source>
</evidence>
<dbReference type="AlphaFoldDB" id="A0A418PRC1"/>
<feature type="signal peptide" evidence="1">
    <location>
        <begin position="1"/>
        <end position="20"/>
    </location>
</feature>
<keyword evidence="3" id="KW-1185">Reference proteome</keyword>
<dbReference type="OrthoDB" id="1118380at2"/>
<evidence type="ECO:0008006" key="4">
    <source>
        <dbReference type="Google" id="ProtNLM"/>
    </source>
</evidence>
<keyword evidence="1" id="KW-0732">Signal</keyword>
<dbReference type="EMBL" id="QXML01000005">
    <property type="protein sequence ID" value="RIW15139.1"/>
    <property type="molecule type" value="Genomic_DNA"/>
</dbReference>
<sequence>MITVFRFFLLLFLCSCTVENTDAVMGISSPYQVQGEGYLFTADPVKFQKLDFNRKDPSLCQVEFEVRKMKREGNELLIEILRPKDCIGNYELVWDGVWQESSPKRMQIYLTAQFSSCISGSEQEIEVIRIDLAKAFRNTSPMDPFSIYMREHCSFKDFNCVGNCELIIPD</sequence>
<gene>
    <name evidence="2" type="ORF">D0X99_11885</name>
</gene>
<dbReference type="RefSeq" id="WP_119478044.1">
    <property type="nucleotide sequence ID" value="NZ_QXML01000005.1"/>
</dbReference>
<feature type="chain" id="PRO_5019264602" description="Lipoprotein" evidence="1">
    <location>
        <begin position="21"/>
        <end position="170"/>
    </location>
</feature>